<dbReference type="Proteomes" id="UP000253529">
    <property type="component" value="Unassembled WGS sequence"/>
</dbReference>
<dbReference type="RefSeq" id="WP_113887640.1">
    <property type="nucleotide sequence ID" value="NZ_QNRK01000002.1"/>
</dbReference>
<protein>
    <submittedName>
        <fullName evidence="2">Uncharacterized protein</fullName>
    </submittedName>
</protein>
<organism evidence="2 3">
    <name type="scientific">Roseiarcus fermentans</name>
    <dbReference type="NCBI Taxonomy" id="1473586"/>
    <lineage>
        <taxon>Bacteria</taxon>
        <taxon>Pseudomonadati</taxon>
        <taxon>Pseudomonadota</taxon>
        <taxon>Alphaproteobacteria</taxon>
        <taxon>Hyphomicrobiales</taxon>
        <taxon>Roseiarcaceae</taxon>
        <taxon>Roseiarcus</taxon>
    </lineage>
</organism>
<evidence type="ECO:0000313" key="3">
    <source>
        <dbReference type="Proteomes" id="UP000253529"/>
    </source>
</evidence>
<keyword evidence="3" id="KW-1185">Reference proteome</keyword>
<dbReference type="EMBL" id="QNRK01000002">
    <property type="protein sequence ID" value="RBP17688.1"/>
    <property type="molecule type" value="Genomic_DNA"/>
</dbReference>
<proteinExistence type="predicted"/>
<dbReference type="AlphaFoldDB" id="A0A366FST8"/>
<feature type="signal peptide" evidence="1">
    <location>
        <begin position="1"/>
        <end position="26"/>
    </location>
</feature>
<name>A0A366FST8_9HYPH</name>
<keyword evidence="1" id="KW-0732">Signal</keyword>
<dbReference type="OrthoDB" id="9833029at2"/>
<reference evidence="2 3" key="1">
    <citation type="submission" date="2018-06" db="EMBL/GenBank/DDBJ databases">
        <title>Genomic Encyclopedia of Type Strains, Phase IV (KMG-IV): sequencing the most valuable type-strain genomes for metagenomic binning, comparative biology and taxonomic classification.</title>
        <authorList>
            <person name="Goeker M."/>
        </authorList>
    </citation>
    <scope>NUCLEOTIDE SEQUENCE [LARGE SCALE GENOMIC DNA]</scope>
    <source>
        <strain evidence="2 3">DSM 24875</strain>
    </source>
</reference>
<evidence type="ECO:0000256" key="1">
    <source>
        <dbReference type="SAM" id="SignalP"/>
    </source>
</evidence>
<sequence>MKAIFLRAALGAAAFAAVSGVSPAFAQQTVTFLCNAPAGHVCQFQINTASGPINFPLPSGQRTEIANIRPHADTYCVCDPGPVTADCKAPRLDHWCLGSWLAVDPGLNSQNDIANDRFAAGREGPAALRRTADEQD</sequence>
<feature type="chain" id="PRO_5016611642" evidence="1">
    <location>
        <begin position="27"/>
        <end position="136"/>
    </location>
</feature>
<gene>
    <name evidence="2" type="ORF">DFR50_102180</name>
</gene>
<accession>A0A366FST8</accession>
<evidence type="ECO:0000313" key="2">
    <source>
        <dbReference type="EMBL" id="RBP17688.1"/>
    </source>
</evidence>
<comment type="caution">
    <text evidence="2">The sequence shown here is derived from an EMBL/GenBank/DDBJ whole genome shotgun (WGS) entry which is preliminary data.</text>
</comment>